<organism evidence="5 6">
    <name type="scientific">Paenibacillus polymyxa</name>
    <name type="common">Bacillus polymyxa</name>
    <dbReference type="NCBI Taxonomy" id="1406"/>
    <lineage>
        <taxon>Bacteria</taxon>
        <taxon>Bacillati</taxon>
        <taxon>Bacillota</taxon>
        <taxon>Bacilli</taxon>
        <taxon>Bacillales</taxon>
        <taxon>Paenibacillaceae</taxon>
        <taxon>Paenibacillus</taxon>
    </lineage>
</organism>
<keyword evidence="2" id="KW-0238">DNA-binding</keyword>
<dbReference type="RefSeq" id="WP_019687247.1">
    <property type="nucleotide sequence ID" value="NZ_CP036496.1"/>
</dbReference>
<keyword evidence="1" id="KW-0805">Transcription regulation</keyword>
<dbReference type="GO" id="GO:0043565">
    <property type="term" value="F:sequence-specific DNA binding"/>
    <property type="evidence" value="ECO:0007669"/>
    <property type="project" value="InterPro"/>
</dbReference>
<dbReference type="Gene3D" id="1.10.10.60">
    <property type="entry name" value="Homeodomain-like"/>
    <property type="match status" value="2"/>
</dbReference>
<dbReference type="InterPro" id="IPR018060">
    <property type="entry name" value="HTH_AraC"/>
</dbReference>
<dbReference type="GO" id="GO:0003700">
    <property type="term" value="F:DNA-binding transcription factor activity"/>
    <property type="evidence" value="ECO:0007669"/>
    <property type="project" value="InterPro"/>
</dbReference>
<evidence type="ECO:0000256" key="1">
    <source>
        <dbReference type="ARBA" id="ARBA00023015"/>
    </source>
</evidence>
<dbReference type="SMART" id="SM00342">
    <property type="entry name" value="HTH_ARAC"/>
    <property type="match status" value="1"/>
</dbReference>
<accession>A0A378XXE8</accession>
<evidence type="ECO:0000313" key="5">
    <source>
        <dbReference type="EMBL" id="SUA69702.1"/>
    </source>
</evidence>
<dbReference type="PANTHER" id="PTHR43280">
    <property type="entry name" value="ARAC-FAMILY TRANSCRIPTIONAL REGULATOR"/>
    <property type="match status" value="1"/>
</dbReference>
<dbReference type="InterPro" id="IPR003313">
    <property type="entry name" value="AraC-bd"/>
</dbReference>
<evidence type="ECO:0000256" key="2">
    <source>
        <dbReference type="ARBA" id="ARBA00023125"/>
    </source>
</evidence>
<dbReference type="InterPro" id="IPR020449">
    <property type="entry name" value="Tscrpt_reg_AraC-type_HTH"/>
</dbReference>
<evidence type="ECO:0000259" key="4">
    <source>
        <dbReference type="PROSITE" id="PS01124"/>
    </source>
</evidence>
<evidence type="ECO:0000313" key="6">
    <source>
        <dbReference type="Proteomes" id="UP000254400"/>
    </source>
</evidence>
<dbReference type="PROSITE" id="PS00041">
    <property type="entry name" value="HTH_ARAC_FAMILY_1"/>
    <property type="match status" value="1"/>
</dbReference>
<dbReference type="PRINTS" id="PR00032">
    <property type="entry name" value="HTHARAC"/>
</dbReference>
<sequence>MDICYCYHGKQVCEPSYSWGPGIKGQYKIMFIHAGRGVYQIDGKTFHLQQGEGFIVYDNILCYMEADQTDPWIYSWIAFSGNGVIPLFEQAHISPLHPVFRYSPLFWFDSYLEEFSACDVNHSTSELRRQSILFRLLADWIEMLVATSQLLPEVRPKDAYIRKAVEFIRMNYNQRVSISEVAHIVGIDRVYLSVLFKEILNVPPQQYLLNLRMDKASDLLDNSQLSITEVSYSVGYSDPLLFSKMFKKVKGLSPSHFRARLKRDSLMGLSSLD</sequence>
<dbReference type="InterPro" id="IPR037923">
    <property type="entry name" value="HTH-like"/>
</dbReference>
<protein>
    <submittedName>
        <fullName evidence="5">Msm operon regulatory protein</fullName>
    </submittedName>
</protein>
<dbReference type="InterPro" id="IPR009057">
    <property type="entry name" value="Homeodomain-like_sf"/>
</dbReference>
<keyword evidence="3" id="KW-0804">Transcription</keyword>
<dbReference type="Pfam" id="PF02311">
    <property type="entry name" value="AraC_binding"/>
    <property type="match status" value="1"/>
</dbReference>
<dbReference type="PROSITE" id="PS01124">
    <property type="entry name" value="HTH_ARAC_FAMILY_2"/>
    <property type="match status" value="1"/>
</dbReference>
<dbReference type="SUPFAM" id="SSF46689">
    <property type="entry name" value="Homeodomain-like"/>
    <property type="match status" value="2"/>
</dbReference>
<dbReference type="AlphaFoldDB" id="A0A378XXE8"/>
<dbReference type="CDD" id="cd06986">
    <property type="entry name" value="cupin_MmsR-like_N"/>
    <property type="match status" value="1"/>
</dbReference>
<dbReference type="PANTHER" id="PTHR43280:SF30">
    <property type="entry name" value="MMSAB OPERON REGULATORY PROTEIN"/>
    <property type="match status" value="1"/>
</dbReference>
<dbReference type="Proteomes" id="UP000254400">
    <property type="component" value="Unassembled WGS sequence"/>
</dbReference>
<dbReference type="SUPFAM" id="SSF51215">
    <property type="entry name" value="Regulatory protein AraC"/>
    <property type="match status" value="1"/>
</dbReference>
<dbReference type="InterPro" id="IPR018062">
    <property type="entry name" value="HTH_AraC-typ_CS"/>
</dbReference>
<evidence type="ECO:0000256" key="3">
    <source>
        <dbReference type="ARBA" id="ARBA00023163"/>
    </source>
</evidence>
<dbReference type="Pfam" id="PF12833">
    <property type="entry name" value="HTH_18"/>
    <property type="match status" value="1"/>
</dbReference>
<reference evidence="5 6" key="1">
    <citation type="submission" date="2018-06" db="EMBL/GenBank/DDBJ databases">
        <authorList>
            <consortium name="Pathogen Informatics"/>
            <person name="Doyle S."/>
        </authorList>
    </citation>
    <scope>NUCLEOTIDE SEQUENCE [LARGE SCALE GENOMIC DNA]</scope>
    <source>
        <strain evidence="5 6">NCTC10343</strain>
    </source>
</reference>
<feature type="domain" description="HTH araC/xylS-type" evidence="4">
    <location>
        <begin position="162"/>
        <end position="260"/>
    </location>
</feature>
<gene>
    <name evidence="5" type="primary">msmR5</name>
    <name evidence="5" type="ORF">NCTC10343_02567</name>
</gene>
<name>A0A378XXE8_PAEPO</name>
<dbReference type="EMBL" id="UGSC01000001">
    <property type="protein sequence ID" value="SUA69702.1"/>
    <property type="molecule type" value="Genomic_DNA"/>
</dbReference>
<dbReference type="GeneID" id="93345963"/>
<proteinExistence type="predicted"/>